<reference evidence="5 6" key="1">
    <citation type="submission" date="2020-04" db="EMBL/GenBank/DDBJ databases">
        <title>Genome sequencing of novel species.</title>
        <authorList>
            <person name="Heo J."/>
            <person name="Kim S.-J."/>
            <person name="Kim J.-S."/>
            <person name="Hong S.-B."/>
            <person name="Kwon S.-W."/>
        </authorList>
    </citation>
    <scope>NUCLEOTIDE SEQUENCE [LARGE SCALE GENOMIC DNA]</scope>
    <source>
        <strain evidence="5 6">GN2-R2</strain>
    </source>
</reference>
<dbReference type="InterPro" id="IPR000160">
    <property type="entry name" value="GGDEF_dom"/>
</dbReference>
<name>A0A7Z2VZJ3_9BURK</name>
<dbReference type="PANTHER" id="PTHR45138:SF9">
    <property type="entry name" value="DIGUANYLATE CYCLASE DGCM-RELATED"/>
    <property type="match status" value="1"/>
</dbReference>
<comment type="catalytic activity">
    <reaction evidence="2">
        <text>2 GTP = 3',3'-c-di-GMP + 2 diphosphate</text>
        <dbReference type="Rhea" id="RHEA:24898"/>
        <dbReference type="ChEBI" id="CHEBI:33019"/>
        <dbReference type="ChEBI" id="CHEBI:37565"/>
        <dbReference type="ChEBI" id="CHEBI:58805"/>
        <dbReference type="EC" id="2.7.7.65"/>
    </reaction>
</comment>
<dbReference type="InterPro" id="IPR019734">
    <property type="entry name" value="TPR_rpt"/>
</dbReference>
<dbReference type="EC" id="2.7.7.65" evidence="1"/>
<dbReference type="Pfam" id="PF00990">
    <property type="entry name" value="GGDEF"/>
    <property type="match status" value="1"/>
</dbReference>
<dbReference type="EMBL" id="CP051685">
    <property type="protein sequence ID" value="QJE02104.1"/>
    <property type="molecule type" value="Genomic_DNA"/>
</dbReference>
<evidence type="ECO:0000256" key="2">
    <source>
        <dbReference type="ARBA" id="ARBA00034247"/>
    </source>
</evidence>
<evidence type="ECO:0000256" key="3">
    <source>
        <dbReference type="SAM" id="Phobius"/>
    </source>
</evidence>
<evidence type="ECO:0000313" key="5">
    <source>
        <dbReference type="EMBL" id="QJE02104.1"/>
    </source>
</evidence>
<dbReference type="PROSITE" id="PS50887">
    <property type="entry name" value="GGDEF"/>
    <property type="match status" value="1"/>
</dbReference>
<proteinExistence type="predicted"/>
<organism evidence="5 6">
    <name type="scientific">Massilia forsythiae</name>
    <dbReference type="NCBI Taxonomy" id="2728020"/>
    <lineage>
        <taxon>Bacteria</taxon>
        <taxon>Pseudomonadati</taxon>
        <taxon>Pseudomonadota</taxon>
        <taxon>Betaproteobacteria</taxon>
        <taxon>Burkholderiales</taxon>
        <taxon>Oxalobacteraceae</taxon>
        <taxon>Telluria group</taxon>
        <taxon>Massilia</taxon>
    </lineage>
</organism>
<dbReference type="KEGG" id="mfy:HH212_20495"/>
<dbReference type="PANTHER" id="PTHR45138">
    <property type="entry name" value="REGULATORY COMPONENTS OF SENSORY TRANSDUCTION SYSTEM"/>
    <property type="match status" value="1"/>
</dbReference>
<feature type="domain" description="GGDEF" evidence="4">
    <location>
        <begin position="506"/>
        <end position="646"/>
    </location>
</feature>
<dbReference type="SMART" id="SM00267">
    <property type="entry name" value="GGDEF"/>
    <property type="match status" value="1"/>
</dbReference>
<dbReference type="InterPro" id="IPR029787">
    <property type="entry name" value="Nucleotide_cyclase"/>
</dbReference>
<evidence type="ECO:0000259" key="4">
    <source>
        <dbReference type="PROSITE" id="PS50887"/>
    </source>
</evidence>
<keyword evidence="6" id="KW-1185">Reference proteome</keyword>
<accession>A0A7Z2VZJ3</accession>
<dbReference type="CDD" id="cd01949">
    <property type="entry name" value="GGDEF"/>
    <property type="match status" value="1"/>
</dbReference>
<dbReference type="SUPFAM" id="SSF55073">
    <property type="entry name" value="Nucleotide cyclase"/>
    <property type="match status" value="1"/>
</dbReference>
<dbReference type="RefSeq" id="WP_170204191.1">
    <property type="nucleotide sequence ID" value="NZ_CP051685.1"/>
</dbReference>
<dbReference type="GO" id="GO:0052621">
    <property type="term" value="F:diguanylate cyclase activity"/>
    <property type="evidence" value="ECO:0007669"/>
    <property type="project" value="UniProtKB-EC"/>
</dbReference>
<evidence type="ECO:0000256" key="1">
    <source>
        <dbReference type="ARBA" id="ARBA00012528"/>
    </source>
</evidence>
<dbReference type="InterPro" id="IPR050469">
    <property type="entry name" value="Diguanylate_Cyclase"/>
</dbReference>
<dbReference type="SMART" id="SM00028">
    <property type="entry name" value="TPR"/>
    <property type="match status" value="3"/>
</dbReference>
<evidence type="ECO:0000313" key="6">
    <source>
        <dbReference type="Proteomes" id="UP000502415"/>
    </source>
</evidence>
<dbReference type="GO" id="GO:0005886">
    <property type="term" value="C:plasma membrane"/>
    <property type="evidence" value="ECO:0007669"/>
    <property type="project" value="TreeGrafter"/>
</dbReference>
<dbReference type="Proteomes" id="UP000502415">
    <property type="component" value="Chromosome"/>
</dbReference>
<keyword evidence="3" id="KW-1133">Transmembrane helix</keyword>
<keyword evidence="3" id="KW-0812">Transmembrane</keyword>
<feature type="transmembrane region" description="Helical" evidence="3">
    <location>
        <begin position="436"/>
        <end position="458"/>
    </location>
</feature>
<dbReference type="Gene3D" id="3.30.70.270">
    <property type="match status" value="1"/>
</dbReference>
<dbReference type="GO" id="GO:1902201">
    <property type="term" value="P:negative regulation of bacterial-type flagellum-dependent cell motility"/>
    <property type="evidence" value="ECO:0007669"/>
    <property type="project" value="TreeGrafter"/>
</dbReference>
<dbReference type="NCBIfam" id="TIGR00254">
    <property type="entry name" value="GGDEF"/>
    <property type="match status" value="1"/>
</dbReference>
<keyword evidence="3" id="KW-0472">Membrane</keyword>
<dbReference type="GO" id="GO:0043709">
    <property type="term" value="P:cell adhesion involved in single-species biofilm formation"/>
    <property type="evidence" value="ECO:0007669"/>
    <property type="project" value="TreeGrafter"/>
</dbReference>
<dbReference type="AlphaFoldDB" id="A0A7Z2VZJ3"/>
<sequence length="670" mass="70659">MNSPTAPHRLRRCRRLRGAVFAAGVLAACWAGPARPQEAGGALRALEARVRAADAGVLPDLLAAGKAFPEGSSYALRAPYLRLLRQAYLDAGDAAAVYRTDAALLRLAGAAGDRAGMANAELGRVGQRLASDPAAALELLSAIDGRFADVDSPAFLAAVQQLYGDVYVALGQFDFALSHYFKAQALCARHPGLLHPTANAVRLSMANAYVYSQAPDKVLAVLPPAGRDGAALAQPDAARAFIYRGIAQTMLGAMREGHAAYRQALAIAQAHGLARIEANVLANIADAFLQQRDYRQAARAARAAMALAARSGDAGNGLIARANLGFALAGGGQVEQGVRHIDGVAAELRASGSLPDLANVLAEKSRMLARAGRYRQAWQAAQEREEITGRLSAAERERTTAVLREQFDVQQRAVQFENLRRENALKDHELRVRRRWQLVASGGAVLALLLCGFVWRLYRRAACAGRRLEQMNGELAFHSTHDALTGLRNRRSFHDAMDARGAAAGGGACFILLDIDHFKAINDCHGHAAGDAVLVEVARRLRAAVGARGATMRWGGEEFLVHCDGVGAESGVEAGVKAALLRDLLDAVAATPVDAGAGAAIAVSISAGAVVTEPAQVQWQQALARADRALYDAKRGGRNRAWLVAGAAARLVLPGAHGVPAAVDRAARAA</sequence>
<dbReference type="Gene3D" id="1.25.40.10">
    <property type="entry name" value="Tetratricopeptide repeat domain"/>
    <property type="match status" value="2"/>
</dbReference>
<dbReference type="InterPro" id="IPR043128">
    <property type="entry name" value="Rev_trsase/Diguanyl_cyclase"/>
</dbReference>
<dbReference type="SUPFAM" id="SSF48452">
    <property type="entry name" value="TPR-like"/>
    <property type="match status" value="1"/>
</dbReference>
<gene>
    <name evidence="5" type="ORF">HH212_20495</name>
</gene>
<dbReference type="InterPro" id="IPR011990">
    <property type="entry name" value="TPR-like_helical_dom_sf"/>
</dbReference>
<protein>
    <recommendedName>
        <fullName evidence="1">diguanylate cyclase</fullName>
        <ecNumber evidence="1">2.7.7.65</ecNumber>
    </recommendedName>
</protein>